<dbReference type="Gene3D" id="4.10.240.10">
    <property type="entry name" value="Zn(2)-C6 fungal-type DNA-binding domain"/>
    <property type="match status" value="1"/>
</dbReference>
<evidence type="ECO:0000256" key="2">
    <source>
        <dbReference type="SAM" id="MobiDB-lite"/>
    </source>
</evidence>
<proteinExistence type="predicted"/>
<dbReference type="AlphaFoldDB" id="A0A9N9LX73"/>
<dbReference type="SUPFAM" id="SSF57701">
    <property type="entry name" value="Zn2/Cys6 DNA-binding domain"/>
    <property type="match status" value="1"/>
</dbReference>
<feature type="domain" description="Zn(2)-C6 fungal-type" evidence="3">
    <location>
        <begin position="7"/>
        <end position="37"/>
    </location>
</feature>
<dbReference type="Pfam" id="PF00172">
    <property type="entry name" value="Zn_clus"/>
    <property type="match status" value="1"/>
</dbReference>
<dbReference type="EMBL" id="CAJVRM010000363">
    <property type="protein sequence ID" value="CAG8980152.1"/>
    <property type="molecule type" value="Genomic_DNA"/>
</dbReference>
<dbReference type="CDD" id="cd00067">
    <property type="entry name" value="GAL4"/>
    <property type="match status" value="1"/>
</dbReference>
<accession>A0A9N9LX73</accession>
<dbReference type="PANTHER" id="PTHR38791:SF1">
    <property type="entry name" value="TRANSCRIPTION FACTOR, PUTATIVE-RELATED"/>
    <property type="match status" value="1"/>
</dbReference>
<organism evidence="4 5">
    <name type="scientific">Hymenoscyphus albidus</name>
    <dbReference type="NCBI Taxonomy" id="595503"/>
    <lineage>
        <taxon>Eukaryota</taxon>
        <taxon>Fungi</taxon>
        <taxon>Dikarya</taxon>
        <taxon>Ascomycota</taxon>
        <taxon>Pezizomycotina</taxon>
        <taxon>Leotiomycetes</taxon>
        <taxon>Helotiales</taxon>
        <taxon>Helotiaceae</taxon>
        <taxon>Hymenoscyphus</taxon>
    </lineage>
</organism>
<dbReference type="PROSITE" id="PS50048">
    <property type="entry name" value="ZN2_CY6_FUNGAL_2"/>
    <property type="match status" value="1"/>
</dbReference>
<evidence type="ECO:0000256" key="1">
    <source>
        <dbReference type="ARBA" id="ARBA00023242"/>
    </source>
</evidence>
<evidence type="ECO:0000313" key="5">
    <source>
        <dbReference type="Proteomes" id="UP000701801"/>
    </source>
</evidence>
<feature type="region of interest" description="Disordered" evidence="2">
    <location>
        <begin position="55"/>
        <end position="78"/>
    </location>
</feature>
<dbReference type="InterPro" id="IPR036864">
    <property type="entry name" value="Zn2-C6_fun-type_DNA-bd_sf"/>
</dbReference>
<evidence type="ECO:0000259" key="3">
    <source>
        <dbReference type="PROSITE" id="PS50048"/>
    </source>
</evidence>
<dbReference type="PANTHER" id="PTHR38791">
    <property type="entry name" value="ZN(II)2CYS6 TRANSCRIPTION FACTOR (EUROFUNG)-RELATED-RELATED"/>
    <property type="match status" value="1"/>
</dbReference>
<sequence length="186" mass="21290">MTFPSKACRTCKQRRVKCDETRPTCNRRQKAKIFCRTPEEDSKYIFLSENEYAVGERKRPRGPNVNTPSNSTSTERQELSNTPYYALIQARKRQSPTISPTLHDSLDDQVLTYYSNFWVEAPEYLPEIAESHLKYITPTVCYSQPESILSLAISAVSHATFSRARKRHDALAVASTKYSKALLNMT</sequence>
<dbReference type="InterPro" id="IPR053175">
    <property type="entry name" value="DHMBA_Reg_Transcription_Factor"/>
</dbReference>
<keyword evidence="5" id="KW-1185">Reference proteome</keyword>
<evidence type="ECO:0000313" key="4">
    <source>
        <dbReference type="EMBL" id="CAG8980152.1"/>
    </source>
</evidence>
<gene>
    <name evidence="4" type="ORF">HYALB_00007390</name>
</gene>
<dbReference type="GO" id="GO:0000981">
    <property type="term" value="F:DNA-binding transcription factor activity, RNA polymerase II-specific"/>
    <property type="evidence" value="ECO:0007669"/>
    <property type="project" value="InterPro"/>
</dbReference>
<dbReference type="GO" id="GO:0008270">
    <property type="term" value="F:zinc ion binding"/>
    <property type="evidence" value="ECO:0007669"/>
    <property type="project" value="InterPro"/>
</dbReference>
<feature type="compositionally biased region" description="Polar residues" evidence="2">
    <location>
        <begin position="64"/>
        <end position="78"/>
    </location>
</feature>
<dbReference type="OrthoDB" id="2991872at2759"/>
<dbReference type="Proteomes" id="UP000701801">
    <property type="component" value="Unassembled WGS sequence"/>
</dbReference>
<dbReference type="InterPro" id="IPR001138">
    <property type="entry name" value="Zn2Cys6_DnaBD"/>
</dbReference>
<comment type="caution">
    <text evidence="4">The sequence shown here is derived from an EMBL/GenBank/DDBJ whole genome shotgun (WGS) entry which is preliminary data.</text>
</comment>
<keyword evidence="1" id="KW-0539">Nucleus</keyword>
<protein>
    <recommendedName>
        <fullName evidence="3">Zn(2)-C6 fungal-type domain-containing protein</fullName>
    </recommendedName>
</protein>
<name>A0A9N9LX73_9HELO</name>
<reference evidence="4" key="1">
    <citation type="submission" date="2021-07" db="EMBL/GenBank/DDBJ databases">
        <authorList>
            <person name="Durling M."/>
        </authorList>
    </citation>
    <scope>NUCLEOTIDE SEQUENCE</scope>
</reference>